<accession>A0A0V0HWP2</accession>
<protein>
    <submittedName>
        <fullName evidence="1">Putative ovule protein</fullName>
    </submittedName>
</protein>
<sequence>MYLQTLSQLSMNLKTREGSRSFHQRMFGIHILHSQEEEKIIYQGNTKFEEEDLWRIANGRRRGSVGVQACECL</sequence>
<name>A0A0V0HWP2_SOLCH</name>
<reference evidence="1" key="1">
    <citation type="submission" date="2015-12" db="EMBL/GenBank/DDBJ databases">
        <title>Gene expression during late stages of embryo sac development: a critical building block for successful pollen-pistil interactions.</title>
        <authorList>
            <person name="Liu Y."/>
            <person name="Joly V."/>
            <person name="Sabar M."/>
            <person name="Matton D.P."/>
        </authorList>
    </citation>
    <scope>NUCLEOTIDE SEQUENCE</scope>
</reference>
<dbReference type="EMBL" id="GEDG01014940">
    <property type="protein sequence ID" value="JAP23931.1"/>
    <property type="molecule type" value="Transcribed_RNA"/>
</dbReference>
<organism evidence="1">
    <name type="scientific">Solanum chacoense</name>
    <name type="common">Chaco potato</name>
    <dbReference type="NCBI Taxonomy" id="4108"/>
    <lineage>
        <taxon>Eukaryota</taxon>
        <taxon>Viridiplantae</taxon>
        <taxon>Streptophyta</taxon>
        <taxon>Embryophyta</taxon>
        <taxon>Tracheophyta</taxon>
        <taxon>Spermatophyta</taxon>
        <taxon>Magnoliopsida</taxon>
        <taxon>eudicotyledons</taxon>
        <taxon>Gunneridae</taxon>
        <taxon>Pentapetalae</taxon>
        <taxon>asterids</taxon>
        <taxon>lamiids</taxon>
        <taxon>Solanales</taxon>
        <taxon>Solanaceae</taxon>
        <taxon>Solanoideae</taxon>
        <taxon>Solaneae</taxon>
        <taxon>Solanum</taxon>
    </lineage>
</organism>
<evidence type="ECO:0000313" key="1">
    <source>
        <dbReference type="EMBL" id="JAP23931.1"/>
    </source>
</evidence>
<dbReference type="AlphaFoldDB" id="A0A0V0HWP2"/>
<proteinExistence type="predicted"/>